<gene>
    <name evidence="10" type="ordered locus">Marpi_0207</name>
</gene>
<evidence type="ECO:0000313" key="10">
    <source>
        <dbReference type="EMBL" id="AEX84662.1"/>
    </source>
</evidence>
<dbReference type="eggNOG" id="COG1132">
    <property type="taxonomic scope" value="Bacteria"/>
</dbReference>
<dbReference type="InterPro" id="IPR039421">
    <property type="entry name" value="Type_1_exporter"/>
</dbReference>
<dbReference type="InterPro" id="IPR027417">
    <property type="entry name" value="P-loop_NTPase"/>
</dbReference>
<keyword evidence="11" id="KW-1185">Reference proteome</keyword>
<organism evidence="10 11">
    <name type="scientific">Marinitoga piezophila (strain DSM 14283 / JCM 11233 / KA3)</name>
    <dbReference type="NCBI Taxonomy" id="443254"/>
    <lineage>
        <taxon>Bacteria</taxon>
        <taxon>Thermotogati</taxon>
        <taxon>Thermotogota</taxon>
        <taxon>Thermotogae</taxon>
        <taxon>Petrotogales</taxon>
        <taxon>Petrotogaceae</taxon>
        <taxon>Marinitoga</taxon>
    </lineage>
</organism>
<keyword evidence="5 7" id="KW-1133">Transmembrane helix</keyword>
<dbReference type="PROSITE" id="PS50929">
    <property type="entry name" value="ABC_TM1F"/>
    <property type="match status" value="1"/>
</dbReference>
<dbReference type="GO" id="GO:0015421">
    <property type="term" value="F:ABC-type oligopeptide transporter activity"/>
    <property type="evidence" value="ECO:0007669"/>
    <property type="project" value="TreeGrafter"/>
</dbReference>
<keyword evidence="4" id="KW-0067">ATP-binding</keyword>
<evidence type="ECO:0000256" key="3">
    <source>
        <dbReference type="ARBA" id="ARBA00022741"/>
    </source>
</evidence>
<dbReference type="SUPFAM" id="SSF52540">
    <property type="entry name" value="P-loop containing nucleoside triphosphate hydrolases"/>
    <property type="match status" value="1"/>
</dbReference>
<dbReference type="Gene3D" id="1.20.1560.10">
    <property type="entry name" value="ABC transporter type 1, transmembrane domain"/>
    <property type="match status" value="1"/>
</dbReference>
<evidence type="ECO:0000256" key="4">
    <source>
        <dbReference type="ARBA" id="ARBA00022840"/>
    </source>
</evidence>
<dbReference type="EMBL" id="CP003257">
    <property type="protein sequence ID" value="AEX84662.1"/>
    <property type="molecule type" value="Genomic_DNA"/>
</dbReference>
<name>H2J3L8_MARPK</name>
<dbReference type="InterPro" id="IPR003593">
    <property type="entry name" value="AAA+_ATPase"/>
</dbReference>
<accession>H2J3L8</accession>
<dbReference type="InterPro" id="IPR003439">
    <property type="entry name" value="ABC_transporter-like_ATP-bd"/>
</dbReference>
<evidence type="ECO:0000313" key="11">
    <source>
        <dbReference type="Proteomes" id="UP000007161"/>
    </source>
</evidence>
<evidence type="ECO:0000256" key="6">
    <source>
        <dbReference type="ARBA" id="ARBA00023136"/>
    </source>
</evidence>
<reference evidence="11" key="2">
    <citation type="submission" date="2012-01" db="EMBL/GenBank/DDBJ databases">
        <title>Complete sequence of chromosome of Marinitoga piezophila KA3.</title>
        <authorList>
            <person name="Lucas S."/>
            <person name="Han J."/>
            <person name="Lapidus A."/>
            <person name="Cheng J.-F."/>
            <person name="Goodwin L."/>
            <person name="Pitluck S."/>
            <person name="Peters L."/>
            <person name="Mikhailova N."/>
            <person name="Teshima H."/>
            <person name="Detter J.C."/>
            <person name="Han C."/>
            <person name="Tapia R."/>
            <person name="Land M."/>
            <person name="Hauser L."/>
            <person name="Kyrpides N."/>
            <person name="Ivanova N."/>
            <person name="Pagani I."/>
            <person name="Jebbar M."/>
            <person name="Vannier P."/>
            <person name="Oger P."/>
            <person name="Cario A."/>
            <person name="Bartlett D."/>
            <person name="Noll K.M."/>
            <person name="Woyke T."/>
        </authorList>
    </citation>
    <scope>NUCLEOTIDE SEQUENCE [LARGE SCALE GENOMIC DNA]</scope>
    <source>
        <strain evidence="11">DSM 14283 / JCM 11233 / KA3</strain>
    </source>
</reference>
<reference evidence="10 11" key="1">
    <citation type="journal article" date="2012" name="J. Bacteriol.">
        <title>Complete Genome Sequence of the Thermophilic, Piezophilic, Heterotrophic Bacterium Marinitoga piezophila KA3.</title>
        <authorList>
            <person name="Lucas S."/>
            <person name="Han J."/>
            <person name="Lapidus A."/>
            <person name="Cheng J.F."/>
            <person name="Goodwin L.A."/>
            <person name="Pitluck S."/>
            <person name="Peters L."/>
            <person name="Mikhailova N."/>
            <person name="Teshima H."/>
            <person name="Detter J.C."/>
            <person name="Han C."/>
            <person name="Tapia R."/>
            <person name="Land M."/>
            <person name="Hauser L."/>
            <person name="Kyrpides N.C."/>
            <person name="Ivanova N."/>
            <person name="Pagani I."/>
            <person name="Vannier P."/>
            <person name="Oger P."/>
            <person name="Bartlett D.H."/>
            <person name="Noll K.M."/>
            <person name="Woyke T."/>
            <person name="Jebbar M."/>
        </authorList>
    </citation>
    <scope>NUCLEOTIDE SEQUENCE [LARGE SCALE GENOMIC DNA]</scope>
    <source>
        <strain evidence="11">DSM 14283 / JCM 11233 / KA3</strain>
    </source>
</reference>
<evidence type="ECO:0000256" key="1">
    <source>
        <dbReference type="ARBA" id="ARBA00004651"/>
    </source>
</evidence>
<feature type="transmembrane region" description="Helical" evidence="7">
    <location>
        <begin position="146"/>
        <end position="173"/>
    </location>
</feature>
<dbReference type="AlphaFoldDB" id="H2J3L8"/>
<evidence type="ECO:0000256" key="7">
    <source>
        <dbReference type="SAM" id="Phobius"/>
    </source>
</evidence>
<dbReference type="PANTHER" id="PTHR43394">
    <property type="entry name" value="ATP-DEPENDENT PERMEASE MDL1, MITOCHONDRIAL"/>
    <property type="match status" value="1"/>
</dbReference>
<dbReference type="PANTHER" id="PTHR43394:SF1">
    <property type="entry name" value="ATP-BINDING CASSETTE SUB-FAMILY B MEMBER 10, MITOCHONDRIAL"/>
    <property type="match status" value="1"/>
</dbReference>
<keyword evidence="2 7" id="KW-0812">Transmembrane</keyword>
<dbReference type="SUPFAM" id="SSF90123">
    <property type="entry name" value="ABC transporter transmembrane region"/>
    <property type="match status" value="1"/>
</dbReference>
<dbReference type="GO" id="GO:0016887">
    <property type="term" value="F:ATP hydrolysis activity"/>
    <property type="evidence" value="ECO:0007669"/>
    <property type="project" value="InterPro"/>
</dbReference>
<dbReference type="Pfam" id="PF00664">
    <property type="entry name" value="ABC_membrane"/>
    <property type="match status" value="1"/>
</dbReference>
<evidence type="ECO:0000259" key="9">
    <source>
        <dbReference type="PROSITE" id="PS50929"/>
    </source>
</evidence>
<dbReference type="InterPro" id="IPR036640">
    <property type="entry name" value="ABC1_TM_sf"/>
</dbReference>
<dbReference type="Gene3D" id="3.40.50.300">
    <property type="entry name" value="P-loop containing nucleotide triphosphate hydrolases"/>
    <property type="match status" value="1"/>
</dbReference>
<feature type="transmembrane region" description="Helical" evidence="7">
    <location>
        <begin position="59"/>
        <end position="77"/>
    </location>
</feature>
<dbReference type="OrthoDB" id="9802264at2"/>
<dbReference type="RefSeq" id="WP_014295734.1">
    <property type="nucleotide sequence ID" value="NC_016751.1"/>
</dbReference>
<keyword evidence="6 7" id="KW-0472">Membrane</keyword>
<dbReference type="CDD" id="cd03228">
    <property type="entry name" value="ABCC_MRP_Like"/>
    <property type="match status" value="1"/>
</dbReference>
<feature type="transmembrane region" description="Helical" evidence="7">
    <location>
        <begin position="20"/>
        <end position="39"/>
    </location>
</feature>
<dbReference type="KEGG" id="mpz:Marpi_0207"/>
<protein>
    <submittedName>
        <fullName evidence="10">ABC-type multidrug transport system, ATPase and permease component</fullName>
    </submittedName>
</protein>
<dbReference type="PROSITE" id="PS50893">
    <property type="entry name" value="ABC_TRANSPORTER_2"/>
    <property type="match status" value="1"/>
</dbReference>
<feature type="domain" description="ABC transporter" evidence="8">
    <location>
        <begin position="338"/>
        <end position="563"/>
    </location>
</feature>
<dbReference type="GO" id="GO:0005886">
    <property type="term" value="C:plasma membrane"/>
    <property type="evidence" value="ECO:0007669"/>
    <property type="project" value="UniProtKB-SubCell"/>
</dbReference>
<evidence type="ECO:0000256" key="2">
    <source>
        <dbReference type="ARBA" id="ARBA00022692"/>
    </source>
</evidence>
<evidence type="ECO:0000256" key="5">
    <source>
        <dbReference type="ARBA" id="ARBA00022989"/>
    </source>
</evidence>
<dbReference type="SMART" id="SM00382">
    <property type="entry name" value="AAA"/>
    <property type="match status" value="1"/>
</dbReference>
<evidence type="ECO:0000259" key="8">
    <source>
        <dbReference type="PROSITE" id="PS50893"/>
    </source>
</evidence>
<dbReference type="GO" id="GO:0005524">
    <property type="term" value="F:ATP binding"/>
    <property type="evidence" value="ECO:0007669"/>
    <property type="project" value="UniProtKB-KW"/>
</dbReference>
<dbReference type="HOGENOM" id="CLU_000604_84_9_0"/>
<dbReference type="Pfam" id="PF00005">
    <property type="entry name" value="ABC_tran"/>
    <property type="match status" value="1"/>
</dbReference>
<feature type="domain" description="ABC transmembrane type-1" evidence="9">
    <location>
        <begin position="34"/>
        <end position="303"/>
    </location>
</feature>
<dbReference type="Proteomes" id="UP000007161">
    <property type="component" value="Chromosome"/>
</dbReference>
<proteinExistence type="predicted"/>
<dbReference type="STRING" id="443254.Marpi_0207"/>
<keyword evidence="3" id="KW-0547">Nucleotide-binding</keyword>
<dbReference type="InterPro" id="IPR011527">
    <property type="entry name" value="ABC1_TM_dom"/>
</dbReference>
<sequence>MKKIKEIINFYRCISRKRLILTLIGGLILSFPIIINIYTPVIIGKIIDNLSNQTLNINNIYLLIGLFALNIILDYIGNKIYLYNKYKAADEMRNYIFEKTFSIPIKEFNRNGAAYYSTLIREQLNNAFAVLDYSFIQNILLTVRMIFIMGIVFLWSKIIFIVFLLNGVAVYLFSKNMNKLTRPYIEKGMNEVRKINSFLNESFNNIIQVLSGNFVKKLSREYQEKNKITTDYFLKSEYIRVKLNILLSEIPEAFTKVFIIVYSAYLVLKGNMEIGQIWVLLTYYSYIKQPFEFFRYFSKAFLEGDVTINEINKFYSKTKENKGKDKKYMELLSEDNFYTLKNVNYKINGRKILKNINIVFPKNKIIGIVGLSGEGKSTLINILLGFEKEYEGEIYLNRKDIRNLTHEEIFNELDYYEQNVKIFNKSLKENIILGREWNKKRYEEIVEKLKLKHLENRKLGSNGEFISGGEKHRIQLARIMYSNKKYVILDEPLTNLDAINEKELLDILNEHLKDKSAIIISHKFNIIDICDLIAVIENSKITSFDAHENLLKKNDLYKKLRDIAVNFENRSKINQ</sequence>
<comment type="subcellular location">
    <subcellularLocation>
        <location evidence="1">Cell membrane</location>
        <topology evidence="1">Multi-pass membrane protein</topology>
    </subcellularLocation>
</comment>